<dbReference type="RefSeq" id="WP_350240716.1">
    <property type="nucleotide sequence ID" value="NZ_CP158296.1"/>
</dbReference>
<dbReference type="CDD" id="cd00146">
    <property type="entry name" value="PKD"/>
    <property type="match status" value="1"/>
</dbReference>
<dbReference type="AlphaFoldDB" id="A0AAU7U4N0"/>
<evidence type="ECO:0000256" key="2">
    <source>
        <dbReference type="SAM" id="SignalP"/>
    </source>
</evidence>
<feature type="signal peptide" evidence="2">
    <location>
        <begin position="1"/>
        <end position="22"/>
    </location>
</feature>
<dbReference type="Gene3D" id="2.60.40.10">
    <property type="entry name" value="Immunoglobulins"/>
    <property type="match status" value="1"/>
</dbReference>
<protein>
    <submittedName>
        <fullName evidence="5">ExeM/NucH family extracellular endonuclease</fullName>
    </submittedName>
</protein>
<dbReference type="PROSITE" id="PS50093">
    <property type="entry name" value="PKD"/>
    <property type="match status" value="1"/>
</dbReference>
<dbReference type="PROSITE" id="PS51257">
    <property type="entry name" value="PROKAR_LIPOPROTEIN"/>
    <property type="match status" value="1"/>
</dbReference>
<feature type="domain" description="PKD" evidence="3">
    <location>
        <begin position="818"/>
        <end position="869"/>
    </location>
</feature>
<dbReference type="SUPFAM" id="SSF56219">
    <property type="entry name" value="DNase I-like"/>
    <property type="match status" value="1"/>
</dbReference>
<dbReference type="Pfam" id="PF03372">
    <property type="entry name" value="Exo_endo_phos"/>
    <property type="match status" value="1"/>
</dbReference>
<proteinExistence type="predicted"/>
<dbReference type="CDD" id="cd04486">
    <property type="entry name" value="YhcR_OBF_like"/>
    <property type="match status" value="1"/>
</dbReference>
<dbReference type="InterPro" id="IPR036691">
    <property type="entry name" value="Endo/exonu/phosph_ase_sf"/>
</dbReference>
<dbReference type="SUPFAM" id="SSF74853">
    <property type="entry name" value="Lamin A/C globular tail domain"/>
    <property type="match status" value="1"/>
</dbReference>
<dbReference type="GO" id="GO:0004519">
    <property type="term" value="F:endonuclease activity"/>
    <property type="evidence" value="ECO:0007669"/>
    <property type="project" value="UniProtKB-KW"/>
</dbReference>
<evidence type="ECO:0000259" key="4">
    <source>
        <dbReference type="PROSITE" id="PS51841"/>
    </source>
</evidence>
<evidence type="ECO:0000256" key="1">
    <source>
        <dbReference type="SAM" id="MobiDB-lite"/>
    </source>
</evidence>
<dbReference type="InterPro" id="IPR001322">
    <property type="entry name" value="Lamin_tail_dom"/>
</dbReference>
<keyword evidence="5" id="KW-0540">Nuclease</keyword>
<evidence type="ECO:0000259" key="3">
    <source>
        <dbReference type="PROSITE" id="PS50093"/>
    </source>
</evidence>
<sequence length="1037" mass="107133">MRIPLLLVSCSLLLAACGSSPATTPQASSLPITALAKNDAALTVKLAPDVQLVTVELSGKKLSTPKVFSAVPKDGVATVVLSGADTAKYSAVIRGYDRPDRLVVLYRADTELSTAGGKTTTAPALTRVTATVQVSASPVHDQSQALVAQLGDLKQPLTVSGSTASGAFARVPTARGLTVTVEGRSSDGQQTQTGQLTFNLSEGGSTAVVPLTDVTSCPPSGTPVTTIPAIQGDGATSPLTGQPVTVRGVVTGDLQSGLRGFYLQDPKGDNNPATSDGVFVYTGTTPQNVAPGDLVQFNAVVREFKGSSDKLPGTETELDTVTSFVKCGAGVEVKPTNVTLPINDFERYEGMLLQASEPLFVTETFSLGRYGELTLSSGGRQFNPTNFDPPLATQDQLDRLRLVLDDGQSAQNPAPIPFLSGSGTDATRRIGDQVSGLTGVLRYANDAYKLEATVAPSFLSSNPRPAAPQPVGPDGVLRVAGANVLNYFTTLGSAGRGATTQAEFDRQKAKVAAALKGLNADIITLMEVENNGETTLTDLVNTLNAAIDPTLQVQTYRPVLTGTVGTDQIRVAILYKPSRVNPVGAPVIDTNSVYSRPPVAQTFQDRVSGGVLTVVANHFKSKGSCPADGDVNADQGQGCWNPLRVQQAQAVLGFASRLSSSAADPDVLLLGDLNSYGAEDPIKTLQSGGFESLNLRIPQAERYSYVFGGLSGYLDHALASSSLSGQVSGITEWHINSDEPTVFDYNTEFKTDDRYAPTPFRASDHDPVLVGLSLTRDADRTLPALTVTASGASTTTVGRPYTLNVSSNRAERITAQWGDGTSDTLNGTSGTLSHTYAAPATVQVSVTATAGSDTASATPITVNVTPVPTGVGKLVVSQVYGGGGNSGATYRNDFIELFNAGDAPVDLSGSSVQYASSTGNSWQVTTLPATTLAPGQYFLVQEAAGTGGTTALPTPDATGTIGMGASGGKVLVARQTTAVGSLTDPTVLDAVTYSGLTASTSASRKGNGCTDTDADGDFAAGSVNPRTTATPPNVCPR</sequence>
<keyword evidence="2" id="KW-0732">Signal</keyword>
<dbReference type="InterPro" id="IPR047971">
    <property type="entry name" value="ExeM-like"/>
</dbReference>
<dbReference type="Gene3D" id="2.60.40.1260">
    <property type="entry name" value="Lamin Tail domain"/>
    <property type="match status" value="1"/>
</dbReference>
<keyword evidence="5" id="KW-0614">Plasmid</keyword>
<dbReference type="CDD" id="cd10283">
    <property type="entry name" value="MnuA_DNase1-like"/>
    <property type="match status" value="1"/>
</dbReference>
<dbReference type="InterPro" id="IPR005135">
    <property type="entry name" value="Endo/exonuclease/phosphatase"/>
</dbReference>
<accession>A0AAU7U4N0</accession>
<keyword evidence="5" id="KW-0255">Endonuclease</keyword>
<dbReference type="PANTHER" id="PTHR42834:SF1">
    <property type="entry name" value="ENDONUCLEASE_EXONUCLEASE_PHOSPHATASE FAMILY PROTEIN (AFU_ORTHOLOGUE AFUA_3G09210)"/>
    <property type="match status" value="1"/>
</dbReference>
<dbReference type="KEGG" id="dsc:ABOD76_00890"/>
<reference evidence="5" key="1">
    <citation type="submission" date="2024-06" db="EMBL/GenBank/DDBJ databases">
        <title>Draft Genome Sequence of Deinococcus sonorensis Type Strain KR-87, a Biofilm Producing Representative of the Genus Deinococcus.</title>
        <authorList>
            <person name="Boren L.S."/>
            <person name="Grosso R.A."/>
            <person name="Hugenberg-Cox A.N."/>
            <person name="Hill J.T.E."/>
            <person name="Albert C.M."/>
            <person name="Tuohy J.M."/>
        </authorList>
    </citation>
    <scope>NUCLEOTIDE SEQUENCE</scope>
    <source>
        <strain evidence="5">KR-87</strain>
        <plasmid evidence="5">pDson04</plasmid>
    </source>
</reference>
<gene>
    <name evidence="5" type="ORF">ABOD76_00890</name>
</gene>
<dbReference type="InterPro" id="IPR036415">
    <property type="entry name" value="Lamin_tail_dom_sf"/>
</dbReference>
<dbReference type="Pfam" id="PF00932">
    <property type="entry name" value="LTD"/>
    <property type="match status" value="1"/>
</dbReference>
<feature type="region of interest" description="Disordered" evidence="1">
    <location>
        <begin position="1016"/>
        <end position="1037"/>
    </location>
</feature>
<dbReference type="Gene3D" id="3.60.10.10">
    <property type="entry name" value="Endonuclease/exonuclease/phosphatase"/>
    <property type="match status" value="1"/>
</dbReference>
<feature type="domain" description="LTD" evidence="4">
    <location>
        <begin position="860"/>
        <end position="995"/>
    </location>
</feature>
<dbReference type="EMBL" id="CP158296">
    <property type="protein sequence ID" value="XBV83312.1"/>
    <property type="molecule type" value="Genomic_DNA"/>
</dbReference>
<dbReference type="NCBIfam" id="NF033681">
    <property type="entry name" value="ExeM_NucH_DNase"/>
    <property type="match status" value="1"/>
</dbReference>
<geneLocation type="plasmid" evidence="5">
    <name>pDson04</name>
</geneLocation>
<organism evidence="5">
    <name type="scientific">Deinococcus sonorensis KR-87</name>
    <dbReference type="NCBI Taxonomy" id="694439"/>
    <lineage>
        <taxon>Bacteria</taxon>
        <taxon>Thermotogati</taxon>
        <taxon>Deinococcota</taxon>
        <taxon>Deinococci</taxon>
        <taxon>Deinococcales</taxon>
        <taxon>Deinococcaceae</taxon>
        <taxon>Deinococcus</taxon>
    </lineage>
</organism>
<feature type="chain" id="PRO_5043885228" evidence="2">
    <location>
        <begin position="23"/>
        <end position="1037"/>
    </location>
</feature>
<evidence type="ECO:0000313" key="5">
    <source>
        <dbReference type="EMBL" id="XBV83312.1"/>
    </source>
</evidence>
<dbReference type="InterPro" id="IPR000601">
    <property type="entry name" value="PKD_dom"/>
</dbReference>
<dbReference type="PANTHER" id="PTHR42834">
    <property type="entry name" value="ENDONUCLEASE/EXONUCLEASE/PHOSPHATASE FAMILY PROTEIN (AFU_ORTHOLOGUE AFUA_3G09210)"/>
    <property type="match status" value="1"/>
</dbReference>
<name>A0AAU7U4N0_9DEIO</name>
<dbReference type="PROSITE" id="PS51841">
    <property type="entry name" value="LTD"/>
    <property type="match status" value="1"/>
</dbReference>
<dbReference type="InterPro" id="IPR013783">
    <property type="entry name" value="Ig-like_fold"/>
</dbReference>
<keyword evidence="5" id="KW-0378">Hydrolase</keyword>